<dbReference type="Gene3D" id="3.20.20.140">
    <property type="entry name" value="Metal-dependent hydrolases"/>
    <property type="match status" value="2"/>
</dbReference>
<dbReference type="InterPro" id="IPR032466">
    <property type="entry name" value="Metal_Hydrolase"/>
</dbReference>
<dbReference type="AlphaFoldDB" id="A0A5P9P8X0"/>
<accession>A0A5P9P8X0</accession>
<dbReference type="EMBL" id="CP045489">
    <property type="protein sequence ID" value="QFU84437.1"/>
    <property type="molecule type" value="Genomic_DNA"/>
</dbReference>
<dbReference type="Proteomes" id="UP000326170">
    <property type="component" value="Plasmid unnamed1"/>
</dbReference>
<dbReference type="SUPFAM" id="SSF51556">
    <property type="entry name" value="Metallo-dependent hydrolases"/>
    <property type="match status" value="1"/>
</dbReference>
<gene>
    <name evidence="2" type="ORF">GCU68_18055</name>
</gene>
<dbReference type="InterPro" id="IPR013108">
    <property type="entry name" value="Amidohydro_3"/>
</dbReference>
<evidence type="ECO:0000259" key="1">
    <source>
        <dbReference type="Pfam" id="PF07969"/>
    </source>
</evidence>
<keyword evidence="2" id="KW-0614">Plasmid</keyword>
<dbReference type="PANTHER" id="PTHR39967:SF1">
    <property type="entry name" value="ISH14-TYPE TRANSPOSASE HSIRS44"/>
    <property type="match status" value="1"/>
</dbReference>
<dbReference type="OrthoDB" id="8791at2157"/>
<dbReference type="SUPFAM" id="SSF51338">
    <property type="entry name" value="Composite domain of metallo-dependent hydrolases"/>
    <property type="match status" value="1"/>
</dbReference>
<dbReference type="KEGG" id="nas:GCU68_18055"/>
<organism evidence="2 3">
    <name type="scientific">Natronorubrum aibiense</name>
    <dbReference type="NCBI Taxonomy" id="348826"/>
    <lineage>
        <taxon>Archaea</taxon>
        <taxon>Methanobacteriati</taxon>
        <taxon>Methanobacteriota</taxon>
        <taxon>Stenosarchaea group</taxon>
        <taxon>Halobacteria</taxon>
        <taxon>Halobacteriales</taxon>
        <taxon>Natrialbaceae</taxon>
        <taxon>Natronorubrum</taxon>
    </lineage>
</organism>
<geneLocation type="plasmid" evidence="2 3">
    <name>unnamed1</name>
</geneLocation>
<dbReference type="GO" id="GO:0016810">
    <property type="term" value="F:hydrolase activity, acting on carbon-nitrogen (but not peptide) bonds"/>
    <property type="evidence" value="ECO:0007669"/>
    <property type="project" value="InterPro"/>
</dbReference>
<name>A0A5P9P8X0_9EURY</name>
<evidence type="ECO:0000313" key="2">
    <source>
        <dbReference type="EMBL" id="QFU84437.1"/>
    </source>
</evidence>
<reference evidence="2 3" key="1">
    <citation type="journal article" date="2007" name="Int. J. Syst. Evol. Microbiol.">
        <title>Natronorubrum sulfidifaciens sp. nov., an extremely haloalkaliphilic archaeon isolated from Aiding salt lake in Xin-Jiang, China.</title>
        <authorList>
            <person name="Cui H.L."/>
            <person name="Tohty D."/>
            <person name="Liu H.C."/>
            <person name="Liu S.J."/>
            <person name="Oren A."/>
            <person name="Zhou P.J."/>
        </authorList>
    </citation>
    <scope>NUCLEOTIDE SEQUENCE [LARGE SCALE GENOMIC DNA]</scope>
    <source>
        <strain evidence="2 3">7-3</strain>
        <plasmid evidence="2">unnamed1</plasmid>
    </source>
</reference>
<protein>
    <submittedName>
        <fullName evidence="2">Amidohydrolase family protein</fullName>
    </submittedName>
</protein>
<feature type="domain" description="Amidohydrolase 3" evidence="1">
    <location>
        <begin position="407"/>
        <end position="514"/>
    </location>
</feature>
<dbReference type="Pfam" id="PF07969">
    <property type="entry name" value="Amidohydro_3"/>
    <property type="match status" value="1"/>
</dbReference>
<evidence type="ECO:0000313" key="3">
    <source>
        <dbReference type="Proteomes" id="UP000326170"/>
    </source>
</evidence>
<keyword evidence="2" id="KW-0378">Hydrolase</keyword>
<sequence>MAVPVTGAYVESLLATCASVEFFAGGVVLELRDAVSLSVKSEEYDFVVLYAQIDRLSGCSDWIDLSFVERERTPPQLMERGIRLHFAGFSLSNTVRKLEKFGVEHSRKSIHDWVHKCDLQPAADIDPNHIALDKTVVQINDYWYWLYTAVEPEANKTLHIRLYLTATADLTEWFLRESLEDGAVGLSTGLVYSPQFNATTEEIRALGERLVPYRRPYVAHIRNERFEIWEAFDEFMDIGAELGIPLHHSHFKVTGPPLYETAERATDLMRYARDRGIDYTADQYPYTAGSTMLQALLPPWVKTGDSTETVELLRDSETRQQIKADIENWRLDNWHNPGPYTGWENIAIASLESETNEHCLGRSIASIANERDSNPVFVVCDLLIEEDLQVTITLHQLREESVQHIVRDELVSVGTDGLFGSGKPHPRVYGTFPKILEKYVREESLLSLEEVVRKMTSLPARIMGLSNKGLIRPGMDADLVVFDPRLVSTTADYENPRRYPKGIPHVLVNGEFVVCDNEVTGALPGQTIRA</sequence>
<proteinExistence type="predicted"/>
<keyword evidence="3" id="KW-1185">Reference proteome</keyword>
<dbReference type="InterPro" id="IPR011059">
    <property type="entry name" value="Metal-dep_hydrolase_composite"/>
</dbReference>
<dbReference type="PANTHER" id="PTHR39967">
    <property type="match status" value="1"/>
</dbReference>